<dbReference type="PANTHER" id="PTHR21310:SF39">
    <property type="entry name" value="AMINOGLYCOSIDE PHOSPHOTRANSFERASE DOMAIN-CONTAINING PROTEIN"/>
    <property type="match status" value="1"/>
</dbReference>
<dbReference type="Pfam" id="PF01633">
    <property type="entry name" value="Choline_kinase"/>
    <property type="match status" value="1"/>
</dbReference>
<keyword evidence="2" id="KW-1185">Reference proteome</keyword>
<dbReference type="InterPro" id="IPR011009">
    <property type="entry name" value="Kinase-like_dom_sf"/>
</dbReference>
<evidence type="ECO:0000313" key="1">
    <source>
        <dbReference type="EMBL" id="KAK4203377.1"/>
    </source>
</evidence>
<gene>
    <name evidence="1" type="ORF">QBC40DRAFT_262486</name>
</gene>
<organism evidence="1 2">
    <name type="scientific">Triangularia verruculosa</name>
    <dbReference type="NCBI Taxonomy" id="2587418"/>
    <lineage>
        <taxon>Eukaryota</taxon>
        <taxon>Fungi</taxon>
        <taxon>Dikarya</taxon>
        <taxon>Ascomycota</taxon>
        <taxon>Pezizomycotina</taxon>
        <taxon>Sordariomycetes</taxon>
        <taxon>Sordariomycetidae</taxon>
        <taxon>Sordariales</taxon>
        <taxon>Podosporaceae</taxon>
        <taxon>Triangularia</taxon>
    </lineage>
</organism>
<protein>
    <recommendedName>
        <fullName evidence="3">Aminoglycoside phosphotransferase domain-containing protein</fullName>
    </recommendedName>
</protein>
<reference evidence="1" key="1">
    <citation type="journal article" date="2023" name="Mol. Phylogenet. Evol.">
        <title>Genome-scale phylogeny and comparative genomics of the fungal order Sordariales.</title>
        <authorList>
            <person name="Hensen N."/>
            <person name="Bonometti L."/>
            <person name="Westerberg I."/>
            <person name="Brannstrom I.O."/>
            <person name="Guillou S."/>
            <person name="Cros-Aarteil S."/>
            <person name="Calhoun S."/>
            <person name="Haridas S."/>
            <person name="Kuo A."/>
            <person name="Mondo S."/>
            <person name="Pangilinan J."/>
            <person name="Riley R."/>
            <person name="LaButti K."/>
            <person name="Andreopoulos B."/>
            <person name="Lipzen A."/>
            <person name="Chen C."/>
            <person name="Yan M."/>
            <person name="Daum C."/>
            <person name="Ng V."/>
            <person name="Clum A."/>
            <person name="Steindorff A."/>
            <person name="Ohm R.A."/>
            <person name="Martin F."/>
            <person name="Silar P."/>
            <person name="Natvig D.O."/>
            <person name="Lalanne C."/>
            <person name="Gautier V."/>
            <person name="Ament-Velasquez S.L."/>
            <person name="Kruys A."/>
            <person name="Hutchinson M.I."/>
            <person name="Powell A.J."/>
            <person name="Barry K."/>
            <person name="Miller A.N."/>
            <person name="Grigoriev I.V."/>
            <person name="Debuchy R."/>
            <person name="Gladieux P."/>
            <person name="Hiltunen Thoren M."/>
            <person name="Johannesson H."/>
        </authorList>
    </citation>
    <scope>NUCLEOTIDE SEQUENCE</scope>
    <source>
        <strain evidence="1">CBS 315.58</strain>
    </source>
</reference>
<reference evidence="1" key="2">
    <citation type="submission" date="2023-05" db="EMBL/GenBank/DDBJ databases">
        <authorList>
            <consortium name="Lawrence Berkeley National Laboratory"/>
            <person name="Steindorff A."/>
            <person name="Hensen N."/>
            <person name="Bonometti L."/>
            <person name="Westerberg I."/>
            <person name="Brannstrom I.O."/>
            <person name="Guillou S."/>
            <person name="Cros-Aarteil S."/>
            <person name="Calhoun S."/>
            <person name="Haridas S."/>
            <person name="Kuo A."/>
            <person name="Mondo S."/>
            <person name="Pangilinan J."/>
            <person name="Riley R."/>
            <person name="Labutti K."/>
            <person name="Andreopoulos B."/>
            <person name="Lipzen A."/>
            <person name="Chen C."/>
            <person name="Yanf M."/>
            <person name="Daum C."/>
            <person name="Ng V."/>
            <person name="Clum A."/>
            <person name="Ohm R."/>
            <person name="Martin F."/>
            <person name="Silar P."/>
            <person name="Natvig D."/>
            <person name="Lalanne C."/>
            <person name="Gautier V."/>
            <person name="Ament-Velasquez S.L."/>
            <person name="Kruys A."/>
            <person name="Hutchinson M.I."/>
            <person name="Powell A.J."/>
            <person name="Barry K."/>
            <person name="Miller A.N."/>
            <person name="Grigoriev I.V."/>
            <person name="Debuchy R."/>
            <person name="Gladieux P."/>
            <person name="Thoren M.H."/>
            <person name="Johannesson H."/>
        </authorList>
    </citation>
    <scope>NUCLEOTIDE SEQUENCE</scope>
    <source>
        <strain evidence="1">CBS 315.58</strain>
    </source>
</reference>
<sequence length="279" mass="31866">MDPVHVLDDKELAERIGQARMDPNKEELDDVVSAITRARNPGIRTPSIKRLVPILNSVRTECITQRIHGPTLEECWANLGWLSTIRLAFQLRSMVSRMRSITSPTAGSLGTGICRSLWLEEYYGVPAKASPAVISSIVNFWHNLVNFRREASKTVEQHKAACAGPTTPEASLAFTHTDLAPRNIILEEATSNLWLIDWDKAGYYPRCFEYAGMRNFRIPSHWGWFGELRWKLFCWIAAGWYEKERIMLREIHRKAGRFPAARRFNIKAGVTPSQKKVDD</sequence>
<dbReference type="SUPFAM" id="SSF56112">
    <property type="entry name" value="Protein kinase-like (PK-like)"/>
    <property type="match status" value="1"/>
</dbReference>
<dbReference type="Gene3D" id="3.90.1200.10">
    <property type="match status" value="1"/>
</dbReference>
<name>A0AAN7AYP4_9PEZI</name>
<evidence type="ECO:0008006" key="3">
    <source>
        <dbReference type="Google" id="ProtNLM"/>
    </source>
</evidence>
<dbReference type="Proteomes" id="UP001303160">
    <property type="component" value="Unassembled WGS sequence"/>
</dbReference>
<dbReference type="PANTHER" id="PTHR21310">
    <property type="entry name" value="AMINOGLYCOSIDE PHOSPHOTRANSFERASE-RELATED-RELATED"/>
    <property type="match status" value="1"/>
</dbReference>
<accession>A0AAN7AYP4</accession>
<comment type="caution">
    <text evidence="1">The sequence shown here is derived from an EMBL/GenBank/DDBJ whole genome shotgun (WGS) entry which is preliminary data.</text>
</comment>
<dbReference type="AlphaFoldDB" id="A0AAN7AYP4"/>
<evidence type="ECO:0000313" key="2">
    <source>
        <dbReference type="Proteomes" id="UP001303160"/>
    </source>
</evidence>
<proteinExistence type="predicted"/>
<dbReference type="EMBL" id="MU863889">
    <property type="protein sequence ID" value="KAK4203377.1"/>
    <property type="molecule type" value="Genomic_DNA"/>
</dbReference>
<dbReference type="InterPro" id="IPR051678">
    <property type="entry name" value="AGP_Transferase"/>
</dbReference>